<keyword evidence="3" id="KW-1185">Reference proteome</keyword>
<feature type="transmembrane region" description="Helical" evidence="1">
    <location>
        <begin position="293"/>
        <end position="315"/>
    </location>
</feature>
<organism evidence="2 3">
    <name type="scientific">Pseudoramibacter porci</name>
    <dbReference type="NCBI Taxonomy" id="2606631"/>
    <lineage>
        <taxon>Bacteria</taxon>
        <taxon>Bacillati</taxon>
        <taxon>Bacillota</taxon>
        <taxon>Clostridia</taxon>
        <taxon>Eubacteriales</taxon>
        <taxon>Eubacteriaceae</taxon>
        <taxon>Pseudoramibacter</taxon>
    </lineage>
</organism>
<dbReference type="Proteomes" id="UP000461754">
    <property type="component" value="Unassembled WGS sequence"/>
</dbReference>
<dbReference type="AlphaFoldDB" id="A0A7X2NF23"/>
<protein>
    <recommendedName>
        <fullName evidence="4">HPP family protein</fullName>
    </recommendedName>
</protein>
<reference evidence="2 3" key="1">
    <citation type="submission" date="2019-08" db="EMBL/GenBank/DDBJ databases">
        <title>In-depth cultivation of the pig gut microbiome towards novel bacterial diversity and tailored functional studies.</title>
        <authorList>
            <person name="Wylensek D."/>
            <person name="Hitch T.C.A."/>
            <person name="Clavel T."/>
        </authorList>
    </citation>
    <scope>NUCLEOTIDE SEQUENCE [LARGE SCALE GENOMIC DNA]</scope>
    <source>
        <strain evidence="2 3">RF-744-FAT-4</strain>
    </source>
</reference>
<keyword evidence="1" id="KW-1133">Transmembrane helix</keyword>
<evidence type="ECO:0000313" key="2">
    <source>
        <dbReference type="EMBL" id="MSS19407.1"/>
    </source>
</evidence>
<dbReference type="EMBL" id="VUMO01000003">
    <property type="protein sequence ID" value="MSS19407.1"/>
    <property type="molecule type" value="Genomic_DNA"/>
</dbReference>
<gene>
    <name evidence="2" type="ORF">FYJ52_03135</name>
</gene>
<evidence type="ECO:0008006" key="4">
    <source>
        <dbReference type="Google" id="ProtNLM"/>
    </source>
</evidence>
<name>A0A7X2NF23_9FIRM</name>
<proteinExistence type="predicted"/>
<feature type="transmembrane region" description="Helical" evidence="1">
    <location>
        <begin position="95"/>
        <end position="120"/>
    </location>
</feature>
<feature type="transmembrane region" description="Helical" evidence="1">
    <location>
        <begin position="248"/>
        <end position="268"/>
    </location>
</feature>
<feature type="transmembrane region" description="Helical" evidence="1">
    <location>
        <begin position="69"/>
        <end position="89"/>
    </location>
</feature>
<dbReference type="RefSeq" id="WP_154575817.1">
    <property type="nucleotide sequence ID" value="NZ_VUMO01000003.1"/>
</dbReference>
<feature type="transmembrane region" description="Helical" evidence="1">
    <location>
        <begin position="132"/>
        <end position="151"/>
    </location>
</feature>
<evidence type="ECO:0000313" key="3">
    <source>
        <dbReference type="Proteomes" id="UP000461754"/>
    </source>
</evidence>
<feature type="transmembrane region" description="Helical" evidence="1">
    <location>
        <begin position="216"/>
        <end position="236"/>
    </location>
</feature>
<keyword evidence="1" id="KW-0812">Transmembrane</keyword>
<evidence type="ECO:0000256" key="1">
    <source>
        <dbReference type="SAM" id="Phobius"/>
    </source>
</evidence>
<keyword evidence="1" id="KW-0472">Membrane</keyword>
<comment type="caution">
    <text evidence="2">The sequence shown here is derived from an EMBL/GenBank/DDBJ whole genome shotgun (WGS) entry which is preliminary data.</text>
</comment>
<feature type="transmembrane region" description="Helical" evidence="1">
    <location>
        <begin position="171"/>
        <end position="188"/>
    </location>
</feature>
<sequence length="325" mass="33529">MKMKEKRTARDSAPSKGLVLGLALAVIGAMVGAAEILKIEDIIFPEAAALTIGFWIAPVCPWRVEPQKGVAMMVIAGVLGYGISALLPAPLLVKIAAGYGCGAALIVLSRSSLYPVFSAVMLPVILGVDTSAYVAAVAVLASVILLLSGAVHGGAGAAQPEQEGALPVKVQLIRFGLLLAFVLILAVLGVRLGHMMFIAPPLIVGAAGIVDNPKPIPILLLVKILILCAAAAVLGAGCRLALTETMGIAAWISAAAAFALVLLLAWRWGLWFPPAGAVTLLAYLVPARGLPTYFLWIALGAAALGASAVAVRLITKKQTDKPLRY</sequence>
<accession>A0A7X2NF23</accession>